<accession>A0A7H9EIR6</accession>
<dbReference type="InterPro" id="IPR051325">
    <property type="entry name" value="Nudix_hydrolase_domain"/>
</dbReference>
<dbReference type="CDD" id="cd02883">
    <property type="entry name" value="NUDIX_Hydrolase"/>
    <property type="match status" value="1"/>
</dbReference>
<evidence type="ECO:0000259" key="2">
    <source>
        <dbReference type="PROSITE" id="PS51462"/>
    </source>
</evidence>
<name>A0A7H9EIR6_9LACO</name>
<dbReference type="InterPro" id="IPR000086">
    <property type="entry name" value="NUDIX_hydrolase_dom"/>
</dbReference>
<dbReference type="GO" id="GO:0004081">
    <property type="term" value="F:bis(5'-nucleosyl)-tetraphosphatase (asymmetrical) activity"/>
    <property type="evidence" value="ECO:0007669"/>
    <property type="project" value="TreeGrafter"/>
</dbReference>
<dbReference type="GO" id="GO:0006754">
    <property type="term" value="P:ATP biosynthetic process"/>
    <property type="evidence" value="ECO:0007669"/>
    <property type="project" value="TreeGrafter"/>
</dbReference>
<evidence type="ECO:0000313" key="3">
    <source>
        <dbReference type="EMBL" id="QLL77603.1"/>
    </source>
</evidence>
<dbReference type="Pfam" id="PF00293">
    <property type="entry name" value="NUDIX"/>
    <property type="match status" value="1"/>
</dbReference>
<dbReference type="PANTHER" id="PTHR21340">
    <property type="entry name" value="DIADENOSINE 5,5-P1,P4-TETRAPHOSPHATE PYROPHOSPHOHYDROLASE MUTT"/>
    <property type="match status" value="1"/>
</dbReference>
<protein>
    <submittedName>
        <fullName evidence="3">NUDIX domain-containing protein</fullName>
    </submittedName>
</protein>
<reference evidence="3 4" key="1">
    <citation type="submission" date="2020-01" db="EMBL/GenBank/DDBJ databases">
        <title>Complete and circular genome sequences of six lactobacillus isolates from horses.</title>
        <authorList>
            <person name="Hassan H.M."/>
        </authorList>
    </citation>
    <scope>NUCLEOTIDE SEQUENCE [LARGE SCALE GENOMIC DNA]</scope>
    <source>
        <strain evidence="3 4">1A</strain>
    </source>
</reference>
<dbReference type="RefSeq" id="WP_180849421.1">
    <property type="nucleotide sequence ID" value="NZ_CP047418.1"/>
</dbReference>
<feature type="domain" description="Nudix hydrolase" evidence="2">
    <location>
        <begin position="1"/>
        <end position="136"/>
    </location>
</feature>
<dbReference type="EMBL" id="CP047418">
    <property type="protein sequence ID" value="QLL77603.1"/>
    <property type="molecule type" value="Genomic_DNA"/>
</dbReference>
<dbReference type="InterPro" id="IPR015797">
    <property type="entry name" value="NUDIX_hydrolase-like_dom_sf"/>
</dbReference>
<dbReference type="InterPro" id="IPR020476">
    <property type="entry name" value="Nudix_hydrolase"/>
</dbReference>
<evidence type="ECO:0000313" key="4">
    <source>
        <dbReference type="Proteomes" id="UP000510886"/>
    </source>
</evidence>
<dbReference type="GO" id="GO:0006167">
    <property type="term" value="P:AMP biosynthetic process"/>
    <property type="evidence" value="ECO:0007669"/>
    <property type="project" value="TreeGrafter"/>
</dbReference>
<dbReference type="PANTHER" id="PTHR21340:SF0">
    <property type="entry name" value="BIS(5'-NUCLEOSYL)-TETRAPHOSPHATASE [ASYMMETRICAL]"/>
    <property type="match status" value="1"/>
</dbReference>
<gene>
    <name evidence="3" type="ORF">GTO87_02705</name>
</gene>
<dbReference type="KEGG" id="lsw:GTO87_02705"/>
<dbReference type="PRINTS" id="PR00502">
    <property type="entry name" value="NUDIXFAMILY"/>
</dbReference>
<organism evidence="3 4">
    <name type="scientific">Ligilactobacillus saerimneri</name>
    <dbReference type="NCBI Taxonomy" id="228229"/>
    <lineage>
        <taxon>Bacteria</taxon>
        <taxon>Bacillati</taxon>
        <taxon>Bacillota</taxon>
        <taxon>Bacilli</taxon>
        <taxon>Lactobacillales</taxon>
        <taxon>Lactobacillaceae</taxon>
        <taxon>Ligilactobacillus</taxon>
    </lineage>
</organism>
<proteinExistence type="predicted"/>
<dbReference type="AlphaFoldDB" id="A0A7H9EIR6"/>
<dbReference type="PROSITE" id="PS51462">
    <property type="entry name" value="NUDIX"/>
    <property type="match status" value="1"/>
</dbReference>
<keyword evidence="1" id="KW-0378">Hydrolase</keyword>
<dbReference type="Proteomes" id="UP000510886">
    <property type="component" value="Chromosome"/>
</dbReference>
<evidence type="ECO:0000256" key="1">
    <source>
        <dbReference type="ARBA" id="ARBA00022801"/>
    </source>
</evidence>
<dbReference type="SUPFAM" id="SSF55811">
    <property type="entry name" value="Nudix"/>
    <property type="match status" value="1"/>
</dbReference>
<dbReference type="Gene3D" id="3.90.79.10">
    <property type="entry name" value="Nucleoside Triphosphate Pyrophosphohydrolase"/>
    <property type="match status" value="1"/>
</dbReference>
<sequence>MENRLITHSLVKSQGKYLVIRRTRIKRGQKNVYPAYWDIPGGQVEVGELPRAAAIRECREEVGLEIKLEDIIHEDSNLDGQLVFTRLVYAAHLLPSSKADVTLDFEEHDQYKWVTTLADLSDEKVVPYLQKLLNKQGSNL</sequence>